<organism evidence="8 9">
    <name type="scientific">Hermanssonia centrifuga</name>
    <dbReference type="NCBI Taxonomy" id="98765"/>
    <lineage>
        <taxon>Eukaryota</taxon>
        <taxon>Fungi</taxon>
        <taxon>Dikarya</taxon>
        <taxon>Basidiomycota</taxon>
        <taxon>Agaricomycotina</taxon>
        <taxon>Agaricomycetes</taxon>
        <taxon>Polyporales</taxon>
        <taxon>Meruliaceae</taxon>
        <taxon>Hermanssonia</taxon>
    </lineage>
</organism>
<sequence>YSKDNFPNILKLAEGPKNIGERHGVTAGQIALAWILAQLFSFLAQRKLRHEVYGGIQAYVAMKAHQRNMPEAIRRALSDANISIEEVDGIAFTRGPGMGGCLGAGLMAAKGIAAALGKPLVGVHHMVSDKL</sequence>
<dbReference type="STRING" id="98765.A0A2R6NV23"/>
<dbReference type="GO" id="GO:0061711">
    <property type="term" value="F:tRNA N(6)-L-threonylcarbamoyladenine synthase activity"/>
    <property type="evidence" value="ECO:0007669"/>
    <property type="project" value="UniProtKB-EC"/>
</dbReference>
<feature type="non-terminal residue" evidence="8">
    <location>
        <position position="1"/>
    </location>
</feature>
<dbReference type="InterPro" id="IPR000905">
    <property type="entry name" value="Gcp-like_dom"/>
</dbReference>
<dbReference type="EMBL" id="MLYV02000799">
    <property type="protein sequence ID" value="PSR77330.1"/>
    <property type="molecule type" value="Genomic_DNA"/>
</dbReference>
<dbReference type="GO" id="GO:0005739">
    <property type="term" value="C:mitochondrion"/>
    <property type="evidence" value="ECO:0007669"/>
    <property type="project" value="TreeGrafter"/>
</dbReference>
<comment type="caution">
    <text evidence="8">The sequence shown here is derived from an EMBL/GenBank/DDBJ whole genome shotgun (WGS) entry which is preliminary data.</text>
</comment>
<dbReference type="Gene3D" id="3.30.420.40">
    <property type="match status" value="1"/>
</dbReference>
<dbReference type="PANTHER" id="PTHR11735:SF6">
    <property type="entry name" value="TRNA N6-ADENOSINE THREONYLCARBAMOYLTRANSFERASE, MITOCHONDRIAL"/>
    <property type="match status" value="1"/>
</dbReference>
<dbReference type="GO" id="GO:0046872">
    <property type="term" value="F:metal ion binding"/>
    <property type="evidence" value="ECO:0007669"/>
    <property type="project" value="UniProtKB-KW"/>
</dbReference>
<reference evidence="8 9" key="1">
    <citation type="submission" date="2018-02" db="EMBL/GenBank/DDBJ databases">
        <title>Genome sequence of the basidiomycete white-rot fungus Phlebia centrifuga.</title>
        <authorList>
            <person name="Granchi Z."/>
            <person name="Peng M."/>
            <person name="de Vries R.P."/>
            <person name="Hilden K."/>
            <person name="Makela M.R."/>
            <person name="Grigoriev I."/>
            <person name="Riley R."/>
        </authorList>
    </citation>
    <scope>NUCLEOTIDE SEQUENCE [LARGE SCALE GENOMIC DNA]</scope>
    <source>
        <strain evidence="8 9">FBCC195</strain>
    </source>
</reference>
<evidence type="ECO:0000256" key="5">
    <source>
        <dbReference type="ARBA" id="ARBA00023315"/>
    </source>
</evidence>
<evidence type="ECO:0000256" key="4">
    <source>
        <dbReference type="ARBA" id="ARBA00022723"/>
    </source>
</evidence>
<dbReference type="EC" id="2.3.1.234" evidence="1"/>
<evidence type="ECO:0000256" key="2">
    <source>
        <dbReference type="ARBA" id="ARBA00022679"/>
    </source>
</evidence>
<dbReference type="InterPro" id="IPR017861">
    <property type="entry name" value="KAE1/TsaD"/>
</dbReference>
<dbReference type="AlphaFoldDB" id="A0A2R6NV23"/>
<dbReference type="PRINTS" id="PR00789">
    <property type="entry name" value="OSIALOPTASE"/>
</dbReference>
<name>A0A2R6NV23_9APHY</name>
<gene>
    <name evidence="8" type="ORF">PHLCEN_2v7958</name>
</gene>
<dbReference type="GO" id="GO:0072670">
    <property type="term" value="P:mitochondrial tRNA threonylcarbamoyladenosine modification"/>
    <property type="evidence" value="ECO:0007669"/>
    <property type="project" value="TreeGrafter"/>
</dbReference>
<keyword evidence="2" id="KW-0808">Transferase</keyword>
<protein>
    <recommendedName>
        <fullName evidence="1">N(6)-L-threonylcarbamoyladenine synthase</fullName>
        <ecNumber evidence="1">2.3.1.234</ecNumber>
    </recommendedName>
</protein>
<dbReference type="PANTHER" id="PTHR11735">
    <property type="entry name" value="TRNA N6-ADENOSINE THREONYLCARBAMOYLTRANSFERASE"/>
    <property type="match status" value="1"/>
</dbReference>
<accession>A0A2R6NV23</accession>
<evidence type="ECO:0000313" key="9">
    <source>
        <dbReference type="Proteomes" id="UP000186601"/>
    </source>
</evidence>
<evidence type="ECO:0000313" key="8">
    <source>
        <dbReference type="EMBL" id="PSR77330.1"/>
    </source>
</evidence>
<keyword evidence="4" id="KW-0479">Metal-binding</keyword>
<dbReference type="InterPro" id="IPR043129">
    <property type="entry name" value="ATPase_NBD"/>
</dbReference>
<dbReference type="SUPFAM" id="SSF53067">
    <property type="entry name" value="Actin-like ATPase domain"/>
    <property type="match status" value="1"/>
</dbReference>
<evidence type="ECO:0000256" key="3">
    <source>
        <dbReference type="ARBA" id="ARBA00022694"/>
    </source>
</evidence>
<dbReference type="Pfam" id="PF00814">
    <property type="entry name" value="TsaD"/>
    <property type="match status" value="1"/>
</dbReference>
<proteinExistence type="predicted"/>
<keyword evidence="5" id="KW-0012">Acyltransferase</keyword>
<evidence type="ECO:0000256" key="1">
    <source>
        <dbReference type="ARBA" id="ARBA00012156"/>
    </source>
</evidence>
<evidence type="ECO:0000259" key="7">
    <source>
        <dbReference type="Pfam" id="PF00814"/>
    </source>
</evidence>
<comment type="catalytic activity">
    <reaction evidence="6">
        <text>L-threonylcarbamoyladenylate + adenosine(37) in tRNA = N(6)-L-threonylcarbamoyladenosine(37) in tRNA + AMP + H(+)</text>
        <dbReference type="Rhea" id="RHEA:37059"/>
        <dbReference type="Rhea" id="RHEA-COMP:10162"/>
        <dbReference type="Rhea" id="RHEA-COMP:10163"/>
        <dbReference type="ChEBI" id="CHEBI:15378"/>
        <dbReference type="ChEBI" id="CHEBI:73682"/>
        <dbReference type="ChEBI" id="CHEBI:74411"/>
        <dbReference type="ChEBI" id="CHEBI:74418"/>
        <dbReference type="ChEBI" id="CHEBI:456215"/>
        <dbReference type="EC" id="2.3.1.234"/>
    </reaction>
</comment>
<evidence type="ECO:0000256" key="6">
    <source>
        <dbReference type="ARBA" id="ARBA00048117"/>
    </source>
</evidence>
<dbReference type="Proteomes" id="UP000186601">
    <property type="component" value="Unassembled WGS sequence"/>
</dbReference>
<keyword evidence="3" id="KW-0819">tRNA processing</keyword>
<dbReference type="OrthoDB" id="37537at2759"/>
<keyword evidence="9" id="KW-1185">Reference proteome</keyword>
<feature type="domain" description="Gcp-like" evidence="7">
    <location>
        <begin position="44"/>
        <end position="126"/>
    </location>
</feature>